<dbReference type="Proteomes" id="UP001642900">
    <property type="component" value="Unassembled WGS sequence"/>
</dbReference>
<feature type="region of interest" description="Disordered" evidence="1">
    <location>
        <begin position="197"/>
        <end position="218"/>
    </location>
</feature>
<sequence length="218" mass="22451">MTDLGSPSSVKQSQPVRHAGAAALAIGMAVGVASAASACGYDNPQAFALGTLNWAYPNALYVRTAVWQAENTGLLPPRGQPRAPGPLAFYRAAAVMKQLGARLAEAKLAETGVAMSVVLIPQVMWTRFEAGPEGVYAKSHADGPAGGDVVIVTNEKVVRALLGGRLNAAAAEDYGLLRLYGGQEKTASIRSVMARATQASPAAPQQAPSVEPTIRGGT</sequence>
<comment type="caution">
    <text evidence="2">The sequence shown here is derived from an EMBL/GenBank/DDBJ whole genome shotgun (WGS) entry which is preliminary data.</text>
</comment>
<name>A0A6G4WI97_9HYPH</name>
<gene>
    <name evidence="2" type="ORF">G6N73_22250</name>
</gene>
<reference evidence="2 3" key="1">
    <citation type="submission" date="2020-02" db="EMBL/GenBank/DDBJ databases">
        <title>Genome sequence of strain CCNWXJ40-4.</title>
        <authorList>
            <person name="Gao J."/>
            <person name="Sun J."/>
        </authorList>
    </citation>
    <scope>NUCLEOTIDE SEQUENCE [LARGE SCALE GENOMIC DNA]</scope>
    <source>
        <strain evidence="2 3">CCNWXJ 40-4</strain>
    </source>
</reference>
<dbReference type="AlphaFoldDB" id="A0A6G4WI97"/>
<dbReference type="EMBL" id="JAAKZF010000038">
    <property type="protein sequence ID" value="NGO53850.1"/>
    <property type="molecule type" value="Genomic_DNA"/>
</dbReference>
<evidence type="ECO:0000313" key="3">
    <source>
        <dbReference type="Proteomes" id="UP001642900"/>
    </source>
</evidence>
<evidence type="ECO:0000313" key="2">
    <source>
        <dbReference type="EMBL" id="NGO53850.1"/>
    </source>
</evidence>
<dbReference type="RefSeq" id="WP_165031618.1">
    <property type="nucleotide sequence ID" value="NZ_JAAKZF010000038.1"/>
</dbReference>
<feature type="compositionally biased region" description="Low complexity" evidence="1">
    <location>
        <begin position="197"/>
        <end position="208"/>
    </location>
</feature>
<protein>
    <submittedName>
        <fullName evidence="2">Uncharacterized protein</fullName>
    </submittedName>
</protein>
<accession>A0A6G4WI97</accession>
<organism evidence="2 3">
    <name type="scientific">Allomesorhizobium camelthorni</name>
    <dbReference type="NCBI Taxonomy" id="475069"/>
    <lineage>
        <taxon>Bacteria</taxon>
        <taxon>Pseudomonadati</taxon>
        <taxon>Pseudomonadota</taxon>
        <taxon>Alphaproteobacteria</taxon>
        <taxon>Hyphomicrobiales</taxon>
        <taxon>Phyllobacteriaceae</taxon>
        <taxon>Allomesorhizobium</taxon>
    </lineage>
</organism>
<proteinExistence type="predicted"/>
<evidence type="ECO:0000256" key="1">
    <source>
        <dbReference type="SAM" id="MobiDB-lite"/>
    </source>
</evidence>
<keyword evidence="3" id="KW-1185">Reference proteome</keyword>